<dbReference type="GO" id="GO:0031380">
    <property type="term" value="C:nuclear RNA-directed RNA polymerase complex"/>
    <property type="evidence" value="ECO:0007669"/>
    <property type="project" value="TreeGrafter"/>
</dbReference>
<organism evidence="5 6">
    <name type="scientific">Brachionus plicatilis</name>
    <name type="common">Marine rotifer</name>
    <name type="synonym">Brachionus muelleri</name>
    <dbReference type="NCBI Taxonomy" id="10195"/>
    <lineage>
        <taxon>Eukaryota</taxon>
        <taxon>Metazoa</taxon>
        <taxon>Spiralia</taxon>
        <taxon>Gnathifera</taxon>
        <taxon>Rotifera</taxon>
        <taxon>Eurotatoria</taxon>
        <taxon>Monogononta</taxon>
        <taxon>Pseudotrocha</taxon>
        <taxon>Ploima</taxon>
        <taxon>Brachionidae</taxon>
        <taxon>Brachionus</taxon>
    </lineage>
</organism>
<dbReference type="Gene3D" id="3.40.50.300">
    <property type="entry name" value="P-loop containing nucleotide triphosphate hydrolases"/>
    <property type="match status" value="2"/>
</dbReference>
<keyword evidence="1" id="KW-0175">Coiled coil</keyword>
<dbReference type="GO" id="GO:0031048">
    <property type="term" value="P:regulatory ncRNA-mediated heterochromatin formation"/>
    <property type="evidence" value="ECO:0007669"/>
    <property type="project" value="TreeGrafter"/>
</dbReference>
<dbReference type="InterPro" id="IPR045055">
    <property type="entry name" value="DNA2/NAM7-like"/>
</dbReference>
<dbReference type="PANTHER" id="PTHR10887">
    <property type="entry name" value="DNA2/NAM7 HELICASE FAMILY"/>
    <property type="match status" value="1"/>
</dbReference>
<evidence type="ECO:0000259" key="4">
    <source>
        <dbReference type="Pfam" id="PF25396"/>
    </source>
</evidence>
<evidence type="ECO:0000313" key="6">
    <source>
        <dbReference type="Proteomes" id="UP000276133"/>
    </source>
</evidence>
<evidence type="ECO:0000256" key="2">
    <source>
        <dbReference type="SAM" id="MobiDB-lite"/>
    </source>
</evidence>
<comment type="caution">
    <text evidence="5">The sequence shown here is derived from an EMBL/GenBank/DDBJ whole genome shotgun (WGS) entry which is preliminary data.</text>
</comment>
<dbReference type="Proteomes" id="UP000276133">
    <property type="component" value="Unassembled WGS sequence"/>
</dbReference>
<dbReference type="Pfam" id="PF25396">
    <property type="entry name" value="ZNFX1"/>
    <property type="match status" value="1"/>
</dbReference>
<reference evidence="5 6" key="1">
    <citation type="journal article" date="2018" name="Sci. Rep.">
        <title>Genomic signatures of local adaptation to the degree of environmental predictability in rotifers.</title>
        <authorList>
            <person name="Franch-Gras L."/>
            <person name="Hahn C."/>
            <person name="Garcia-Roger E.M."/>
            <person name="Carmona M.J."/>
            <person name="Serra M."/>
            <person name="Gomez A."/>
        </authorList>
    </citation>
    <scope>NUCLEOTIDE SEQUENCE [LARGE SCALE GENOMIC DNA]</scope>
    <source>
        <strain evidence="5">HYR1</strain>
    </source>
</reference>
<feature type="domain" description="ZNFX1" evidence="4">
    <location>
        <begin position="15"/>
        <end position="122"/>
    </location>
</feature>
<feature type="coiled-coil region" evidence="1">
    <location>
        <begin position="580"/>
        <end position="611"/>
    </location>
</feature>
<feature type="region of interest" description="Disordered" evidence="2">
    <location>
        <begin position="441"/>
        <end position="466"/>
    </location>
</feature>
<name>A0A3M7S1D4_BRAPC</name>
<dbReference type="Pfam" id="PF13086">
    <property type="entry name" value="AAA_11"/>
    <property type="match status" value="1"/>
</dbReference>
<dbReference type="STRING" id="10195.A0A3M7S1D4"/>
<keyword evidence="6" id="KW-1185">Reference proteome</keyword>
<dbReference type="OrthoDB" id="2423195at2759"/>
<evidence type="ECO:0000256" key="1">
    <source>
        <dbReference type="SAM" id="Coils"/>
    </source>
</evidence>
<gene>
    <name evidence="5" type="ORF">BpHYR1_011810</name>
</gene>
<sequence length="733" mass="86028">KGAELTKQIINKIKKIQYLNTYFDVSCINVTTSGQGIVYVMQLDNEKIKSINWETSKRLIFGSLICFSSDYFLNECLIGIVCERDEQDLRKKGWFNVKFDFEACEVISYPEFGKSYIMLETSAFFESYKHVLKALKTFKREGEDNFPFKENLVYCQNAMMPLPKYLKEASVDFTVLVDRKKKIQMNKNDPRNNPVKCYISNPASWPSAEQMRLDKSQYEAVKLALTNKLALIQGPPGTGKTFLGVKLVKFLLDNKHSWWNRPNERHKPILMICYTNHALDQFLEYCIDECKLTSGVVRVGGRSKSESLEPFLLKNLKQSLKSKRQIDRTIYYNIVNQYRKISTLKENLASVSRTLDLIFNCQAILTIQKLKNYINPMHLDQLLINHRRNDKDIDLNFYLIDWLGLLDFDEEDFVGQLENLELTEELHGQFVTGLNADQDQEEESKELIQNNEQPNLAEPDSEEEDDNFNKERILDDNFDDFTSTKVLNLDTKELLKKEELYDMIKTYRYQMGYSKEGKWKVKKGKKVIDADFEKLETTLEKIFAKTSNQYSNNDLSLIENCPNIWRLDYTQRHLLYFHWVNKYKNEQEEKIKQLNNQYNNEINQMQELRLQEDRSIMQDAYIIAMTTTGSSRYHSVLKDIGPRIIIVEEAAEVFEAHIVSALSKHCEHLILIGDHVQLRPNPAVYTLATQYQLDVSLFERLINNNTKRVMLNNQHRMRPEISVLMKHFYEETI</sequence>
<dbReference type="EMBL" id="REGN01002220">
    <property type="protein sequence ID" value="RNA29469.1"/>
    <property type="molecule type" value="Genomic_DNA"/>
</dbReference>
<dbReference type="InterPro" id="IPR057373">
    <property type="entry name" value="ZNFX1"/>
</dbReference>
<dbReference type="InterPro" id="IPR027417">
    <property type="entry name" value="P-loop_NTPase"/>
</dbReference>
<dbReference type="InterPro" id="IPR041677">
    <property type="entry name" value="DNA2/NAM7_AAA_11"/>
</dbReference>
<feature type="domain" description="DNA2/NAM7 helicase helicase" evidence="3">
    <location>
        <begin position="213"/>
        <end position="680"/>
    </location>
</feature>
<evidence type="ECO:0000259" key="3">
    <source>
        <dbReference type="Pfam" id="PF13086"/>
    </source>
</evidence>
<feature type="non-terminal residue" evidence="5">
    <location>
        <position position="1"/>
    </location>
</feature>
<proteinExistence type="predicted"/>
<dbReference type="PANTHER" id="PTHR10887:SF341">
    <property type="entry name" value="NFX1-TYPE ZINC FINGER-CONTAINING PROTEIN 1"/>
    <property type="match status" value="1"/>
</dbReference>
<evidence type="ECO:0000313" key="5">
    <source>
        <dbReference type="EMBL" id="RNA29469.1"/>
    </source>
</evidence>
<feature type="non-terminal residue" evidence="5">
    <location>
        <position position="733"/>
    </location>
</feature>
<protein>
    <submittedName>
        <fullName evidence="5">NFX1-type zinc finger-containing 1</fullName>
    </submittedName>
</protein>
<dbReference type="AlphaFoldDB" id="A0A3M7S1D4"/>
<dbReference type="SUPFAM" id="SSF52540">
    <property type="entry name" value="P-loop containing nucleoside triphosphate hydrolases"/>
    <property type="match status" value="1"/>
</dbReference>
<dbReference type="GO" id="GO:0004386">
    <property type="term" value="F:helicase activity"/>
    <property type="evidence" value="ECO:0007669"/>
    <property type="project" value="InterPro"/>
</dbReference>
<accession>A0A3M7S1D4</accession>